<protein>
    <recommendedName>
        <fullName evidence="5">non-specific serine/threonine protein kinase</fullName>
        <ecNumber evidence="5">2.7.11.1</ecNumber>
    </recommendedName>
</protein>
<keyword evidence="11" id="KW-0430">Lectin</keyword>
<evidence type="ECO:0000256" key="8">
    <source>
        <dbReference type="ARBA" id="ARBA00022679"/>
    </source>
</evidence>
<keyword evidence="26" id="KW-1185">Reference proteome</keyword>
<dbReference type="SMART" id="SM00220">
    <property type="entry name" value="S_TKc"/>
    <property type="match status" value="1"/>
</dbReference>
<evidence type="ECO:0000313" key="26">
    <source>
        <dbReference type="Proteomes" id="UP000886885"/>
    </source>
</evidence>
<keyword evidence="8" id="KW-0808">Transferase</keyword>
<dbReference type="GO" id="GO:0030246">
    <property type="term" value="F:carbohydrate binding"/>
    <property type="evidence" value="ECO:0007669"/>
    <property type="project" value="UniProtKB-KW"/>
</dbReference>
<evidence type="ECO:0000259" key="24">
    <source>
        <dbReference type="PROSITE" id="PS50011"/>
    </source>
</evidence>
<evidence type="ECO:0000256" key="14">
    <source>
        <dbReference type="ARBA" id="ARBA00022840"/>
    </source>
</evidence>
<evidence type="ECO:0000256" key="4">
    <source>
        <dbReference type="ARBA" id="ARBA00010217"/>
    </source>
</evidence>
<evidence type="ECO:0000256" key="6">
    <source>
        <dbReference type="ARBA" id="ARBA00022475"/>
    </source>
</evidence>
<keyword evidence="14 21" id="KW-0067">ATP-binding</keyword>
<feature type="transmembrane region" description="Helical" evidence="22">
    <location>
        <begin position="283"/>
        <end position="309"/>
    </location>
</feature>
<evidence type="ECO:0000256" key="20">
    <source>
        <dbReference type="ARBA" id="ARBA00048679"/>
    </source>
</evidence>
<dbReference type="Pfam" id="PF00139">
    <property type="entry name" value="Lectin_legB"/>
    <property type="match status" value="1"/>
</dbReference>
<dbReference type="InterPro" id="IPR001220">
    <property type="entry name" value="Legume_lectin_dom"/>
</dbReference>
<dbReference type="GO" id="GO:0005886">
    <property type="term" value="C:plasma membrane"/>
    <property type="evidence" value="ECO:0007669"/>
    <property type="project" value="UniProtKB-SubCell"/>
</dbReference>
<dbReference type="OrthoDB" id="543442at2759"/>
<dbReference type="EMBL" id="JAAWWB010000015">
    <property type="protein sequence ID" value="KAG6765371.1"/>
    <property type="molecule type" value="Genomic_DNA"/>
</dbReference>
<reference evidence="25" key="1">
    <citation type="journal article" date="2020" name="bioRxiv">
        <title>Hybrid origin of Populus tomentosa Carr. identified through genome sequencing and phylogenomic analysis.</title>
        <authorList>
            <person name="An X."/>
            <person name="Gao K."/>
            <person name="Chen Z."/>
            <person name="Li J."/>
            <person name="Yang X."/>
            <person name="Yang X."/>
            <person name="Zhou J."/>
            <person name="Guo T."/>
            <person name="Zhao T."/>
            <person name="Huang S."/>
            <person name="Miao D."/>
            <person name="Khan W.U."/>
            <person name="Rao P."/>
            <person name="Ye M."/>
            <person name="Lei B."/>
            <person name="Liao W."/>
            <person name="Wang J."/>
            <person name="Ji L."/>
            <person name="Li Y."/>
            <person name="Guo B."/>
            <person name="Mustafa N.S."/>
            <person name="Li S."/>
            <person name="Yun Q."/>
            <person name="Keller S.R."/>
            <person name="Mao J."/>
            <person name="Zhang R."/>
            <person name="Strauss S.H."/>
        </authorList>
    </citation>
    <scope>NUCLEOTIDE SEQUENCE</scope>
    <source>
        <strain evidence="25">GM15</strain>
        <tissue evidence="25">Leaf</tissue>
    </source>
</reference>
<dbReference type="PROSITE" id="PS50011">
    <property type="entry name" value="PROTEIN_KINASE_DOM"/>
    <property type="match status" value="1"/>
</dbReference>
<evidence type="ECO:0000256" key="18">
    <source>
        <dbReference type="ARBA" id="ARBA00023180"/>
    </source>
</evidence>
<comment type="catalytic activity">
    <reaction evidence="20">
        <text>L-seryl-[protein] + ATP = O-phospho-L-seryl-[protein] + ADP + H(+)</text>
        <dbReference type="Rhea" id="RHEA:17989"/>
        <dbReference type="Rhea" id="RHEA-COMP:9863"/>
        <dbReference type="Rhea" id="RHEA-COMP:11604"/>
        <dbReference type="ChEBI" id="CHEBI:15378"/>
        <dbReference type="ChEBI" id="CHEBI:29999"/>
        <dbReference type="ChEBI" id="CHEBI:30616"/>
        <dbReference type="ChEBI" id="CHEBI:83421"/>
        <dbReference type="ChEBI" id="CHEBI:456216"/>
        <dbReference type="EC" id="2.7.11.1"/>
    </reaction>
</comment>
<evidence type="ECO:0000256" key="2">
    <source>
        <dbReference type="ARBA" id="ARBA00004479"/>
    </source>
</evidence>
<evidence type="ECO:0000313" key="25">
    <source>
        <dbReference type="EMBL" id="KAG6765371.1"/>
    </source>
</evidence>
<evidence type="ECO:0000256" key="10">
    <source>
        <dbReference type="ARBA" id="ARBA00022729"/>
    </source>
</evidence>
<dbReference type="GO" id="GO:0002229">
    <property type="term" value="P:defense response to oomycetes"/>
    <property type="evidence" value="ECO:0007669"/>
    <property type="project" value="UniProtKB-ARBA"/>
</dbReference>
<evidence type="ECO:0000256" key="23">
    <source>
        <dbReference type="SAM" id="SignalP"/>
    </source>
</evidence>
<evidence type="ECO:0000256" key="16">
    <source>
        <dbReference type="ARBA" id="ARBA00023136"/>
    </source>
</evidence>
<keyword evidence="15 22" id="KW-1133">Transmembrane helix</keyword>
<dbReference type="FunFam" id="2.60.120.200:FF:000086">
    <property type="entry name" value="L-type lectin-domain containing receptor kinase S.4"/>
    <property type="match status" value="1"/>
</dbReference>
<evidence type="ECO:0000256" key="7">
    <source>
        <dbReference type="ARBA" id="ARBA00022527"/>
    </source>
</evidence>
<organism evidence="25 26">
    <name type="scientific">Populus tomentosa</name>
    <name type="common">Chinese white poplar</name>
    <dbReference type="NCBI Taxonomy" id="118781"/>
    <lineage>
        <taxon>Eukaryota</taxon>
        <taxon>Viridiplantae</taxon>
        <taxon>Streptophyta</taxon>
        <taxon>Embryophyta</taxon>
        <taxon>Tracheophyta</taxon>
        <taxon>Spermatophyta</taxon>
        <taxon>Magnoliopsida</taxon>
        <taxon>eudicotyledons</taxon>
        <taxon>Gunneridae</taxon>
        <taxon>Pentapetalae</taxon>
        <taxon>rosids</taxon>
        <taxon>fabids</taxon>
        <taxon>Malpighiales</taxon>
        <taxon>Salicaceae</taxon>
        <taxon>Saliceae</taxon>
        <taxon>Populus</taxon>
    </lineage>
</organism>
<dbReference type="Pfam" id="PF00069">
    <property type="entry name" value="Pkinase"/>
    <property type="match status" value="1"/>
</dbReference>
<dbReference type="AlphaFoldDB" id="A0A8X7Z9Z5"/>
<evidence type="ECO:0000256" key="12">
    <source>
        <dbReference type="ARBA" id="ARBA00022741"/>
    </source>
</evidence>
<dbReference type="GO" id="GO:0042742">
    <property type="term" value="P:defense response to bacterium"/>
    <property type="evidence" value="ECO:0007669"/>
    <property type="project" value="UniProtKB-ARBA"/>
</dbReference>
<accession>A0A8X7Z9Z5</accession>
<keyword evidence="13" id="KW-0418">Kinase</keyword>
<comment type="subcellular location">
    <subcellularLocation>
        <location evidence="1">Cell membrane</location>
    </subcellularLocation>
    <subcellularLocation>
        <location evidence="2">Membrane</location>
        <topology evidence="2">Single-pass type I membrane protein</topology>
    </subcellularLocation>
</comment>
<dbReference type="PANTHER" id="PTHR27007">
    <property type="match status" value="1"/>
</dbReference>
<evidence type="ECO:0000256" key="11">
    <source>
        <dbReference type="ARBA" id="ARBA00022734"/>
    </source>
</evidence>
<feature type="chain" id="PRO_5036452248" description="non-specific serine/threonine protein kinase" evidence="23">
    <location>
        <begin position="21"/>
        <end position="721"/>
    </location>
</feature>
<name>A0A8X7Z9Z5_POPTO</name>
<dbReference type="PROSITE" id="PS00108">
    <property type="entry name" value="PROTEIN_KINASE_ST"/>
    <property type="match status" value="1"/>
</dbReference>
<evidence type="ECO:0000256" key="17">
    <source>
        <dbReference type="ARBA" id="ARBA00023170"/>
    </source>
</evidence>
<dbReference type="Proteomes" id="UP000886885">
    <property type="component" value="Chromosome 8A"/>
</dbReference>
<evidence type="ECO:0000256" key="19">
    <source>
        <dbReference type="ARBA" id="ARBA00047899"/>
    </source>
</evidence>
<dbReference type="FunFam" id="3.30.200.20:FF:000039">
    <property type="entry name" value="receptor-like protein kinase FERONIA"/>
    <property type="match status" value="1"/>
</dbReference>
<keyword evidence="12 21" id="KW-0547">Nucleotide-binding</keyword>
<comment type="similarity">
    <text evidence="4">In the C-terminal section; belongs to the protein kinase superfamily. Ser/Thr protein kinase family.</text>
</comment>
<keyword evidence="9 22" id="KW-0812">Transmembrane</keyword>
<evidence type="ECO:0000256" key="15">
    <source>
        <dbReference type="ARBA" id="ARBA00022989"/>
    </source>
</evidence>
<keyword evidence="16 22" id="KW-0472">Membrane</keyword>
<dbReference type="CDD" id="cd14066">
    <property type="entry name" value="STKc_IRAK"/>
    <property type="match status" value="1"/>
</dbReference>
<evidence type="ECO:0000256" key="22">
    <source>
        <dbReference type="SAM" id="Phobius"/>
    </source>
</evidence>
<evidence type="ECO:0000256" key="13">
    <source>
        <dbReference type="ARBA" id="ARBA00022777"/>
    </source>
</evidence>
<dbReference type="InterPro" id="IPR050528">
    <property type="entry name" value="L-type_Lectin-RKs"/>
</dbReference>
<sequence>MSQKLALFLFLIFLANQNHALTQLDDLYFQGFNHVRNNMSLNGAAEIEKNGLLSLTNHSKSILGHAFYSHPIRFKNSTNGKAFSFSTAFVFSVVPKYPNLGGHGLAFTLSTSNELPGAFPRQYLGLLNRTVTGSFSYHIFAVEFDTHKDYDFFDINDNHVGVNINSMISNKSVPAAYFLLNSEKEELDLTSGHPIQAWVDYDSVKNQLEVRLSPYSTKPIYPILSIDIDLSSILNDSMYVGFSSSTGKLTSTHYVLGWSFSVNGEAKSFSMSSLPSLPETKDLLVLVVCVSVASTFVIILGIAVSFYLVRKIKDADMIEGWELQVGPRRFSYQELREATRGFREKELLGFGGFGKVYKGTLPNSGTPIAVKRFCHESKQGLKEFSTEIASIGRLRHKNLVRLLGWSRRRGELLLVYDFMPNGSLDKYIFEEPKTILKWEQRFKIVKDVASGLLYLHEEWEQTVIHRDIKAGNVLLDSELNGRLGDFGLAKLYEQGSNPITTKVVGTLGYLAPELTKTGKPSTSSDVFAFGALLLEVICGRRPIEPKALPEELILVDWVWDKWKSGAILDVVDPRLNGEFDETEAVLLLKLGLMCSNYVPKARPLMRKIVRYLEGEVALPELVAAPDVYDWENADANTDSGDVLERNSVILPSLGLMRSNNVPKARPTGTRRKGCLCPRWLRLETLDDYDVKIYNGDGDCRSERQGYFRSSAALTYWDKVAI</sequence>
<dbReference type="GO" id="GO:0005524">
    <property type="term" value="F:ATP binding"/>
    <property type="evidence" value="ECO:0007669"/>
    <property type="project" value="UniProtKB-UniRule"/>
</dbReference>
<evidence type="ECO:0000256" key="9">
    <source>
        <dbReference type="ARBA" id="ARBA00022692"/>
    </source>
</evidence>
<proteinExistence type="inferred from homology"/>
<dbReference type="InterPro" id="IPR000719">
    <property type="entry name" value="Prot_kinase_dom"/>
</dbReference>
<keyword evidence="10 23" id="KW-0732">Signal</keyword>
<evidence type="ECO:0000256" key="5">
    <source>
        <dbReference type="ARBA" id="ARBA00012513"/>
    </source>
</evidence>
<dbReference type="InterPro" id="IPR017441">
    <property type="entry name" value="Protein_kinase_ATP_BS"/>
</dbReference>
<dbReference type="EC" id="2.7.11.1" evidence="5"/>
<comment type="catalytic activity">
    <reaction evidence="19">
        <text>L-threonyl-[protein] + ATP = O-phospho-L-threonyl-[protein] + ADP + H(+)</text>
        <dbReference type="Rhea" id="RHEA:46608"/>
        <dbReference type="Rhea" id="RHEA-COMP:11060"/>
        <dbReference type="Rhea" id="RHEA-COMP:11605"/>
        <dbReference type="ChEBI" id="CHEBI:15378"/>
        <dbReference type="ChEBI" id="CHEBI:30013"/>
        <dbReference type="ChEBI" id="CHEBI:30616"/>
        <dbReference type="ChEBI" id="CHEBI:61977"/>
        <dbReference type="ChEBI" id="CHEBI:456216"/>
        <dbReference type="EC" id="2.7.11.1"/>
    </reaction>
</comment>
<feature type="binding site" evidence="21">
    <location>
        <position position="371"/>
    </location>
    <ligand>
        <name>ATP</name>
        <dbReference type="ChEBI" id="CHEBI:30616"/>
    </ligand>
</feature>
<feature type="domain" description="Protein kinase" evidence="24">
    <location>
        <begin position="342"/>
        <end position="621"/>
    </location>
</feature>
<dbReference type="FunFam" id="1.10.510.10:FF:000108">
    <property type="entry name" value="L-type lectin-domain containing receptor kinase S.4"/>
    <property type="match status" value="1"/>
</dbReference>
<dbReference type="InterPro" id="IPR008271">
    <property type="entry name" value="Ser/Thr_kinase_AS"/>
</dbReference>
<dbReference type="GO" id="GO:0004674">
    <property type="term" value="F:protein serine/threonine kinase activity"/>
    <property type="evidence" value="ECO:0007669"/>
    <property type="project" value="UniProtKB-KW"/>
</dbReference>
<gene>
    <name evidence="25" type="ORF">POTOM_029410</name>
</gene>
<dbReference type="CDD" id="cd06899">
    <property type="entry name" value="lectin_legume_LecRK_Arcelin_ConA"/>
    <property type="match status" value="1"/>
</dbReference>
<keyword evidence="7" id="KW-0723">Serine/threonine-protein kinase</keyword>
<evidence type="ECO:0000256" key="1">
    <source>
        <dbReference type="ARBA" id="ARBA00004236"/>
    </source>
</evidence>
<keyword evidence="17" id="KW-0675">Receptor</keyword>
<evidence type="ECO:0000256" key="21">
    <source>
        <dbReference type="PROSITE-ProRule" id="PRU10141"/>
    </source>
</evidence>
<dbReference type="PROSITE" id="PS00107">
    <property type="entry name" value="PROTEIN_KINASE_ATP"/>
    <property type="match status" value="1"/>
</dbReference>
<keyword evidence="6" id="KW-1003">Cell membrane</keyword>
<feature type="signal peptide" evidence="23">
    <location>
        <begin position="1"/>
        <end position="20"/>
    </location>
</feature>
<evidence type="ECO:0000256" key="3">
    <source>
        <dbReference type="ARBA" id="ARBA00008536"/>
    </source>
</evidence>
<comment type="caution">
    <text evidence="25">The sequence shown here is derived from an EMBL/GenBank/DDBJ whole genome shotgun (WGS) entry which is preliminary data.</text>
</comment>
<comment type="similarity">
    <text evidence="3">In the N-terminal section; belongs to the leguminous lectin family.</text>
</comment>
<keyword evidence="18" id="KW-0325">Glycoprotein</keyword>